<feature type="compositionally biased region" description="Basic and acidic residues" evidence="1">
    <location>
        <begin position="14"/>
        <end position="24"/>
    </location>
</feature>
<gene>
    <name evidence="4" type="ORF">MGAL_10B046607</name>
</gene>
<dbReference type="Proteomes" id="UP000596742">
    <property type="component" value="Unassembled WGS sequence"/>
</dbReference>
<feature type="transmembrane region" description="Helical" evidence="2">
    <location>
        <begin position="325"/>
        <end position="348"/>
    </location>
</feature>
<dbReference type="Pfam" id="PF26129">
    <property type="entry name" value="Vwde"/>
    <property type="match status" value="1"/>
</dbReference>
<keyword evidence="5" id="KW-1185">Reference proteome</keyword>
<accession>A0A8B6EAL3</accession>
<sequence length="390" mass="43653">MAKGICGVPSTTKDPSDDFTHRENGPISNEQIFADSWRITEGMVKEQLFVEEPKFLKKGKAVDKQIIVVDNNEKNPNLRTYCACERQASSTDALDEFNSGYCNLTDSTEKCSDSSGSFGSYVKYTSCLQPARRRRLLGNFPHRISKRSSSHNDDVVDFKPLKYSADVNETDTKPPETFRNGWTSDRAYNICINSINKTLQNDLYTDYVDVPDEKFIEACVKDIEILDNDLVYTASEELVLAEYRNPFMVTLDLPTSKKKRSVDKAVLSAGYDISCSYDSKSFGKETSIIIYDDLKYSCNATTKTCVSLVHVVVESSEEGKTEADVIMIVVIVIVSMLVIIAFACVIFFKTRTKASKAKSGDEPDQKTTSSDKRIGTEDTVSELESSMERT</sequence>
<evidence type="ECO:0000256" key="1">
    <source>
        <dbReference type="SAM" id="MobiDB-lite"/>
    </source>
</evidence>
<feature type="domain" description="Vwde helical" evidence="3">
    <location>
        <begin position="178"/>
        <end position="234"/>
    </location>
</feature>
<keyword evidence="2" id="KW-0472">Membrane</keyword>
<feature type="region of interest" description="Disordered" evidence="1">
    <location>
        <begin position="1"/>
        <end position="26"/>
    </location>
</feature>
<reference evidence="4" key="1">
    <citation type="submission" date="2018-11" db="EMBL/GenBank/DDBJ databases">
        <authorList>
            <person name="Alioto T."/>
            <person name="Alioto T."/>
        </authorList>
    </citation>
    <scope>NUCLEOTIDE SEQUENCE</scope>
</reference>
<dbReference type="EMBL" id="UYJE01004886">
    <property type="protein sequence ID" value="VDI32152.1"/>
    <property type="molecule type" value="Genomic_DNA"/>
</dbReference>
<protein>
    <recommendedName>
        <fullName evidence="3">Vwde helical domain-containing protein</fullName>
    </recommendedName>
</protein>
<comment type="caution">
    <text evidence="4">The sequence shown here is derived from an EMBL/GenBank/DDBJ whole genome shotgun (WGS) entry which is preliminary data.</text>
</comment>
<evidence type="ECO:0000313" key="5">
    <source>
        <dbReference type="Proteomes" id="UP000596742"/>
    </source>
</evidence>
<name>A0A8B6EAL3_MYTGA</name>
<dbReference type="OrthoDB" id="10001041at2759"/>
<dbReference type="AlphaFoldDB" id="A0A8B6EAL3"/>
<evidence type="ECO:0000313" key="4">
    <source>
        <dbReference type="EMBL" id="VDI32152.1"/>
    </source>
</evidence>
<proteinExistence type="predicted"/>
<evidence type="ECO:0000259" key="3">
    <source>
        <dbReference type="Pfam" id="PF26129"/>
    </source>
</evidence>
<keyword evidence="2" id="KW-1133">Transmembrane helix</keyword>
<dbReference type="InterPro" id="IPR058727">
    <property type="entry name" value="Helical_Vwde"/>
</dbReference>
<feature type="compositionally biased region" description="Basic and acidic residues" evidence="1">
    <location>
        <begin position="358"/>
        <end position="376"/>
    </location>
</feature>
<keyword evidence="2" id="KW-0812">Transmembrane</keyword>
<evidence type="ECO:0000256" key="2">
    <source>
        <dbReference type="SAM" id="Phobius"/>
    </source>
</evidence>
<organism evidence="4 5">
    <name type="scientific">Mytilus galloprovincialis</name>
    <name type="common">Mediterranean mussel</name>
    <dbReference type="NCBI Taxonomy" id="29158"/>
    <lineage>
        <taxon>Eukaryota</taxon>
        <taxon>Metazoa</taxon>
        <taxon>Spiralia</taxon>
        <taxon>Lophotrochozoa</taxon>
        <taxon>Mollusca</taxon>
        <taxon>Bivalvia</taxon>
        <taxon>Autobranchia</taxon>
        <taxon>Pteriomorphia</taxon>
        <taxon>Mytilida</taxon>
        <taxon>Mytiloidea</taxon>
        <taxon>Mytilidae</taxon>
        <taxon>Mytilinae</taxon>
        <taxon>Mytilus</taxon>
    </lineage>
</organism>
<feature type="region of interest" description="Disordered" evidence="1">
    <location>
        <begin position="353"/>
        <end position="390"/>
    </location>
</feature>